<dbReference type="AlphaFoldDB" id="A0A450UZ64"/>
<sequence>MPSSPLVWKIYWASMSVRMILIRLFVLMSNQRSSLGRHVSAYPHGTGSGITLRVRTFGNGYQLHDDRAFGQLAQSQVRDTRTAVDLAWEIKELLDADYPDVKKVVLAWENFNTYVSASLYKAFEPAEDGAC</sequence>
<accession>A0A450UZ64</accession>
<evidence type="ECO:0000313" key="2">
    <source>
        <dbReference type="EMBL" id="VFJ97821.1"/>
    </source>
</evidence>
<proteinExistence type="predicted"/>
<keyword evidence="1" id="KW-0812">Transmembrane</keyword>
<keyword evidence="1" id="KW-1133">Transmembrane helix</keyword>
<dbReference type="EMBL" id="CAADFG010000659">
    <property type="protein sequence ID" value="VFK06635.1"/>
    <property type="molecule type" value="Genomic_DNA"/>
</dbReference>
<evidence type="ECO:0000313" key="3">
    <source>
        <dbReference type="EMBL" id="VFK03071.1"/>
    </source>
</evidence>
<gene>
    <name evidence="4" type="ORF">BECKH772A_GA0070896_106591</name>
    <name evidence="2" type="ORF">BECKH772B_GA0070898_101201</name>
    <name evidence="3" type="ORF">BECKH772C_GA0070978_1011212</name>
</gene>
<protein>
    <submittedName>
        <fullName evidence="2">Uncharacterized protein</fullName>
    </submittedName>
</protein>
<dbReference type="EMBL" id="CAADFJ010000112">
    <property type="protein sequence ID" value="VFK03071.1"/>
    <property type="molecule type" value="Genomic_DNA"/>
</dbReference>
<feature type="transmembrane region" description="Helical" evidence="1">
    <location>
        <begin position="6"/>
        <end position="27"/>
    </location>
</feature>
<dbReference type="EMBL" id="CAADFI010000120">
    <property type="protein sequence ID" value="VFJ97821.1"/>
    <property type="molecule type" value="Genomic_DNA"/>
</dbReference>
<reference evidence="2" key="1">
    <citation type="submission" date="2019-02" db="EMBL/GenBank/DDBJ databases">
        <authorList>
            <person name="Gruber-Vodicka R. H."/>
            <person name="Seah K. B. B."/>
        </authorList>
    </citation>
    <scope>NUCLEOTIDE SEQUENCE</scope>
    <source>
        <strain evidence="3">BECK_SA2B12</strain>
        <strain evidence="4">BECK_SA2B15</strain>
        <strain evidence="2">BECK_SA2B20</strain>
    </source>
</reference>
<evidence type="ECO:0000256" key="1">
    <source>
        <dbReference type="SAM" id="Phobius"/>
    </source>
</evidence>
<organism evidence="2">
    <name type="scientific">Candidatus Kentrum eta</name>
    <dbReference type="NCBI Taxonomy" id="2126337"/>
    <lineage>
        <taxon>Bacteria</taxon>
        <taxon>Pseudomonadati</taxon>
        <taxon>Pseudomonadota</taxon>
        <taxon>Gammaproteobacteria</taxon>
        <taxon>Candidatus Kentrum</taxon>
    </lineage>
</organism>
<name>A0A450UZ64_9GAMM</name>
<keyword evidence="1" id="KW-0472">Membrane</keyword>
<evidence type="ECO:0000313" key="4">
    <source>
        <dbReference type="EMBL" id="VFK06635.1"/>
    </source>
</evidence>